<proteinExistence type="predicted"/>
<evidence type="ECO:0000313" key="2">
    <source>
        <dbReference type="Proteomes" id="UP000467841"/>
    </source>
</evidence>
<accession>A0A6D2J8S2</accession>
<name>A0A6D2J8S2_9BRAS</name>
<dbReference type="Proteomes" id="UP000467841">
    <property type="component" value="Unassembled WGS sequence"/>
</dbReference>
<protein>
    <submittedName>
        <fullName evidence="1">Uncharacterized protein</fullName>
    </submittedName>
</protein>
<comment type="caution">
    <text evidence="1">The sequence shown here is derived from an EMBL/GenBank/DDBJ whole genome shotgun (WGS) entry which is preliminary data.</text>
</comment>
<reference evidence="1" key="1">
    <citation type="submission" date="2020-01" db="EMBL/GenBank/DDBJ databases">
        <authorList>
            <person name="Mishra B."/>
        </authorList>
    </citation>
    <scope>NUCLEOTIDE SEQUENCE [LARGE SCALE GENOMIC DNA]</scope>
</reference>
<gene>
    <name evidence="1" type="ORF">MERR_LOCUS23412</name>
</gene>
<dbReference type="AlphaFoldDB" id="A0A6D2J8S2"/>
<dbReference type="EMBL" id="CACVBM020001163">
    <property type="protein sequence ID" value="CAA7036177.1"/>
    <property type="molecule type" value="Genomic_DNA"/>
</dbReference>
<organism evidence="1 2">
    <name type="scientific">Microthlaspi erraticum</name>
    <dbReference type="NCBI Taxonomy" id="1685480"/>
    <lineage>
        <taxon>Eukaryota</taxon>
        <taxon>Viridiplantae</taxon>
        <taxon>Streptophyta</taxon>
        <taxon>Embryophyta</taxon>
        <taxon>Tracheophyta</taxon>
        <taxon>Spermatophyta</taxon>
        <taxon>Magnoliopsida</taxon>
        <taxon>eudicotyledons</taxon>
        <taxon>Gunneridae</taxon>
        <taxon>Pentapetalae</taxon>
        <taxon>rosids</taxon>
        <taxon>malvids</taxon>
        <taxon>Brassicales</taxon>
        <taxon>Brassicaceae</taxon>
        <taxon>Coluteocarpeae</taxon>
        <taxon>Microthlaspi</taxon>
    </lineage>
</organism>
<keyword evidence="2" id="KW-1185">Reference proteome</keyword>
<sequence length="112" mass="13144">MPSEILENCVSTHLDSGIYKHRSRGTDFSTLLRCSMDSVYFRIFLIKNVCDCDSDRDPCLLALSYPQLQSFLRLKKQRQMHLLLENNHLMFQVDQSVSLHSQPFVLLLFFRC</sequence>
<evidence type="ECO:0000313" key="1">
    <source>
        <dbReference type="EMBL" id="CAA7036177.1"/>
    </source>
</evidence>